<feature type="signal peptide" evidence="2">
    <location>
        <begin position="1"/>
        <end position="37"/>
    </location>
</feature>
<name>A0A1Y5PNA4_9SPHN</name>
<dbReference type="EMBL" id="LT598653">
    <property type="protein sequence ID" value="SBV31450.1"/>
    <property type="molecule type" value="Genomic_DNA"/>
</dbReference>
<evidence type="ECO:0000313" key="3">
    <source>
        <dbReference type="EMBL" id="SBV31450.1"/>
    </source>
</evidence>
<dbReference type="AlphaFoldDB" id="A0A1Y5PNA4"/>
<evidence type="ECO:0008006" key="4">
    <source>
        <dbReference type="Google" id="ProtNLM"/>
    </source>
</evidence>
<evidence type="ECO:0000256" key="2">
    <source>
        <dbReference type="SAM" id="SignalP"/>
    </source>
</evidence>
<evidence type="ECO:0000256" key="1">
    <source>
        <dbReference type="SAM" id="MobiDB-lite"/>
    </source>
</evidence>
<reference evidence="3" key="1">
    <citation type="submission" date="2016-03" db="EMBL/GenBank/DDBJ databases">
        <authorList>
            <person name="Ploux O."/>
        </authorList>
    </citation>
    <scope>NUCLEOTIDE SEQUENCE</scope>
    <source>
        <strain evidence="3">UC10</strain>
    </source>
</reference>
<organism evidence="3">
    <name type="scientific">uncultured Sphingopyxis sp</name>
    <dbReference type="NCBI Taxonomy" id="310581"/>
    <lineage>
        <taxon>Bacteria</taxon>
        <taxon>Pseudomonadati</taxon>
        <taxon>Pseudomonadota</taxon>
        <taxon>Alphaproteobacteria</taxon>
        <taxon>Sphingomonadales</taxon>
        <taxon>Sphingomonadaceae</taxon>
        <taxon>Sphingopyxis</taxon>
        <taxon>environmental samples</taxon>
    </lineage>
</organism>
<sequence length="260" mass="27425">MTLAWRTEGGVHHMKALFFAGGTALLSILACSAPSAAADPLVLTDVRWVAEPSSGKKDAPRIRIQHRKSSSDQSFDGSRPYFAGAEAALRRTTPGPVSFRVAHDAGTLSCTGTLTRAFEGQGECRFTSDPAFERQLAERGLAPDQRSSLLAMLLVDASIELADGLTREGVRPKDADDLIAAAALDVRPEYVRDLKSEALVLTDVEDAIACKALGVDGAYVRGLAAAGYRKLSADEVVGMKAMGVTGEYAQAMNRAAGGAK</sequence>
<accession>A0A1Y5PNA4</accession>
<gene>
    <name evidence="3" type="ORF">SPPYR_0330</name>
</gene>
<protein>
    <recommendedName>
        <fullName evidence="4">Secreted protein</fullName>
    </recommendedName>
</protein>
<proteinExistence type="predicted"/>
<keyword evidence="2" id="KW-0732">Signal</keyword>
<dbReference type="PROSITE" id="PS51257">
    <property type="entry name" value="PROKAR_LIPOPROTEIN"/>
    <property type="match status" value="1"/>
</dbReference>
<dbReference type="KEGG" id="sphu:SPPYR_0330"/>
<feature type="chain" id="PRO_5012034481" description="Secreted protein" evidence="2">
    <location>
        <begin position="38"/>
        <end position="260"/>
    </location>
</feature>
<feature type="region of interest" description="Disordered" evidence="1">
    <location>
        <begin position="57"/>
        <end position="77"/>
    </location>
</feature>